<evidence type="ECO:0000313" key="1">
    <source>
        <dbReference type="EMBL" id="KAE8928768.1"/>
    </source>
</evidence>
<evidence type="ECO:0000313" key="10">
    <source>
        <dbReference type="Proteomes" id="UP000440732"/>
    </source>
</evidence>
<proteinExistence type="predicted"/>
<gene>
    <name evidence="6" type="ORF">PF001_g19143</name>
    <name evidence="5" type="ORF">PF004_g18986</name>
    <name evidence="3" type="ORF">PF006_g19099</name>
    <name evidence="4" type="ORF">PF007_g6189</name>
    <name evidence="7" type="ORF">PF008_g14410</name>
    <name evidence="1" type="ORF">PF009_g21102</name>
    <name evidence="2" type="ORF">PF010_g18181</name>
</gene>
<evidence type="ECO:0000313" key="5">
    <source>
        <dbReference type="EMBL" id="KAE9200492.1"/>
    </source>
</evidence>
<evidence type="ECO:0000313" key="6">
    <source>
        <dbReference type="EMBL" id="KAE9291487.1"/>
    </source>
</evidence>
<name>A0A6A3SX32_9STRA</name>
<dbReference type="Proteomes" id="UP000488956">
    <property type="component" value="Unassembled WGS sequence"/>
</dbReference>
<dbReference type="Proteomes" id="UP000437068">
    <property type="component" value="Unassembled WGS sequence"/>
</dbReference>
<evidence type="ECO:0000313" key="2">
    <source>
        <dbReference type="EMBL" id="KAE9091438.1"/>
    </source>
</evidence>
<evidence type="ECO:0000313" key="8">
    <source>
        <dbReference type="Proteomes" id="UP000429523"/>
    </source>
</evidence>
<dbReference type="Proteomes" id="UP000440732">
    <property type="component" value="Unassembled WGS sequence"/>
</dbReference>
<organism evidence="4 11">
    <name type="scientific">Phytophthora fragariae</name>
    <dbReference type="NCBI Taxonomy" id="53985"/>
    <lineage>
        <taxon>Eukaryota</taxon>
        <taxon>Sar</taxon>
        <taxon>Stramenopiles</taxon>
        <taxon>Oomycota</taxon>
        <taxon>Peronosporomycetes</taxon>
        <taxon>Peronosporales</taxon>
        <taxon>Peronosporaceae</taxon>
        <taxon>Phytophthora</taxon>
    </lineage>
</organism>
<dbReference type="EMBL" id="QXFX01001371">
    <property type="protein sequence ID" value="KAE9091438.1"/>
    <property type="molecule type" value="Genomic_DNA"/>
</dbReference>
<dbReference type="Proteomes" id="UP000429523">
    <property type="component" value="Unassembled WGS sequence"/>
</dbReference>
<dbReference type="EMBL" id="QXFZ01000227">
    <property type="protein sequence ID" value="KAE9125877.1"/>
    <property type="molecule type" value="Genomic_DNA"/>
</dbReference>
<protein>
    <submittedName>
        <fullName evidence="4">Uncharacterized protein</fullName>
    </submittedName>
</protein>
<dbReference type="AlphaFoldDB" id="A0A6A3SX32"/>
<dbReference type="Proteomes" id="UP000441208">
    <property type="component" value="Unassembled WGS sequence"/>
</dbReference>
<dbReference type="Proteomes" id="UP000486351">
    <property type="component" value="Unassembled WGS sequence"/>
</dbReference>
<dbReference type="EMBL" id="QXGC01001559">
    <property type="protein sequence ID" value="KAE9200492.1"/>
    <property type="molecule type" value="Genomic_DNA"/>
</dbReference>
<dbReference type="EMBL" id="QXGA01001545">
    <property type="protein sequence ID" value="KAE9116204.1"/>
    <property type="molecule type" value="Genomic_DNA"/>
</dbReference>
<evidence type="ECO:0000313" key="9">
    <source>
        <dbReference type="Proteomes" id="UP000437068"/>
    </source>
</evidence>
<dbReference type="EMBL" id="QXFY01000890">
    <property type="protein sequence ID" value="KAE9333514.1"/>
    <property type="molecule type" value="Genomic_DNA"/>
</dbReference>
<dbReference type="EMBL" id="QXGF01001627">
    <property type="protein sequence ID" value="KAE8928768.1"/>
    <property type="molecule type" value="Genomic_DNA"/>
</dbReference>
<dbReference type="EMBL" id="QXGE01001525">
    <property type="protein sequence ID" value="KAE9291487.1"/>
    <property type="molecule type" value="Genomic_DNA"/>
</dbReference>
<evidence type="ECO:0000313" key="12">
    <source>
        <dbReference type="Proteomes" id="UP000476176"/>
    </source>
</evidence>
<sequence length="84" mass="8541">MSLLLTLPVGAPARPLVVARAPAPAHFIARAEPATTRCVVRVPTRPLLAARATTPATCYTWAEPATTGCVGGPLPARGVSTSAP</sequence>
<evidence type="ECO:0000313" key="13">
    <source>
        <dbReference type="Proteomes" id="UP000486351"/>
    </source>
</evidence>
<accession>A0A6A3SX32</accession>
<evidence type="ECO:0000313" key="7">
    <source>
        <dbReference type="EMBL" id="KAE9333514.1"/>
    </source>
</evidence>
<evidence type="ECO:0000313" key="14">
    <source>
        <dbReference type="Proteomes" id="UP000488956"/>
    </source>
</evidence>
<evidence type="ECO:0000313" key="4">
    <source>
        <dbReference type="EMBL" id="KAE9125877.1"/>
    </source>
</evidence>
<comment type="caution">
    <text evidence="4">The sequence shown here is derived from an EMBL/GenBank/DDBJ whole genome shotgun (WGS) entry which is preliminary data.</text>
</comment>
<reference evidence="8 9" key="1">
    <citation type="submission" date="2018-08" db="EMBL/GenBank/DDBJ databases">
        <title>Genomic investigation of the strawberry pathogen Phytophthora fragariae indicates pathogenicity is determined by transcriptional variation in three key races.</title>
        <authorList>
            <person name="Adams T.M."/>
            <person name="Armitage A.D."/>
            <person name="Sobczyk M.K."/>
            <person name="Bates H.J."/>
            <person name="Dunwell J.M."/>
            <person name="Nellist C.F."/>
            <person name="Harrison R.J."/>
        </authorList>
    </citation>
    <scope>NUCLEOTIDE SEQUENCE [LARGE SCALE GENOMIC DNA]</scope>
    <source>
        <strain evidence="6 9">A4</strain>
        <strain evidence="5 12">BC-23</strain>
        <strain evidence="3 10">NOV-5</strain>
        <strain evidence="4 11">NOV-71</strain>
        <strain evidence="7 13">NOV-77</strain>
        <strain evidence="1 8">NOV-9</strain>
        <strain evidence="2 14">ONT-3</strain>
    </source>
</reference>
<dbReference type="Proteomes" id="UP000476176">
    <property type="component" value="Unassembled WGS sequence"/>
</dbReference>
<evidence type="ECO:0000313" key="11">
    <source>
        <dbReference type="Proteomes" id="UP000441208"/>
    </source>
</evidence>
<evidence type="ECO:0000313" key="3">
    <source>
        <dbReference type="EMBL" id="KAE9116204.1"/>
    </source>
</evidence>